<organism evidence="1 2">
    <name type="scientific">Pseudomonas monsensis</name>
    <dbReference type="NCBI Taxonomy" id="2745509"/>
    <lineage>
        <taxon>Bacteria</taxon>
        <taxon>Pseudomonadati</taxon>
        <taxon>Pseudomonadota</taxon>
        <taxon>Gammaproteobacteria</taxon>
        <taxon>Pseudomonadales</taxon>
        <taxon>Pseudomonadaceae</taxon>
        <taxon>Pseudomonas</taxon>
    </lineage>
</organism>
<dbReference type="Proteomes" id="UP001207830">
    <property type="component" value="Unassembled WGS sequence"/>
</dbReference>
<keyword evidence="2" id="KW-1185">Reference proteome</keyword>
<reference evidence="1 2" key="1">
    <citation type="submission" date="2022-07" db="EMBL/GenBank/DDBJ databases">
        <title>Characterization of plant growth promoting rhizobacteria (PGPR) for use as bioinoculants in agriculture.</title>
        <authorList>
            <person name="Hassen A.I."/>
            <person name="Pierneef R."/>
        </authorList>
    </citation>
    <scope>NUCLEOTIDE SEQUENCE [LARGE SCALE GENOMIC DNA]</scope>
    <source>
        <strain evidence="1 2">SARCC-3054</strain>
    </source>
</reference>
<sequence length="40" mass="4751">MREGMFPNQVRICPNSVAWRQSSIARWMTDWTSTDDQSVY</sequence>
<name>A0ABT3Z1G5_9PSED</name>
<gene>
    <name evidence="1" type="ORF">NQF78_25250</name>
</gene>
<dbReference type="RefSeq" id="WP_267805614.1">
    <property type="nucleotide sequence ID" value="NZ_JANIGP010000030.1"/>
</dbReference>
<comment type="caution">
    <text evidence="1">The sequence shown here is derived from an EMBL/GenBank/DDBJ whole genome shotgun (WGS) entry which is preliminary data.</text>
</comment>
<proteinExistence type="predicted"/>
<dbReference type="EMBL" id="JANIGP010000030">
    <property type="protein sequence ID" value="MCY0111616.1"/>
    <property type="molecule type" value="Genomic_DNA"/>
</dbReference>
<dbReference type="InterPro" id="IPR010260">
    <property type="entry name" value="AlpA"/>
</dbReference>
<protein>
    <submittedName>
        <fullName evidence="1">AlpA family transcriptional regulator</fullName>
    </submittedName>
</protein>
<dbReference type="Pfam" id="PF05930">
    <property type="entry name" value="Phage_AlpA"/>
    <property type="match status" value="1"/>
</dbReference>
<evidence type="ECO:0000313" key="2">
    <source>
        <dbReference type="Proteomes" id="UP001207830"/>
    </source>
</evidence>
<accession>A0ABT3Z1G5</accession>
<evidence type="ECO:0000313" key="1">
    <source>
        <dbReference type="EMBL" id="MCY0111616.1"/>
    </source>
</evidence>